<proteinExistence type="inferred from homology"/>
<dbReference type="PANTHER" id="PTHR21547">
    <property type="entry name" value="CLUSTERIN ASSOCIATED PROTEIN 1"/>
    <property type="match status" value="1"/>
</dbReference>
<keyword evidence="4" id="KW-0175">Coiled coil</keyword>
<dbReference type="EMBL" id="KI657506">
    <property type="protein sequence ID" value="ETN86724.1"/>
    <property type="molecule type" value="Genomic_DNA"/>
</dbReference>
<accession>W2TYI2</accession>
<dbReference type="GO" id="GO:0005929">
    <property type="term" value="C:cilium"/>
    <property type="evidence" value="ECO:0007669"/>
    <property type="project" value="UniProtKB-SubCell"/>
</dbReference>
<dbReference type="Proteomes" id="UP000053676">
    <property type="component" value="Unassembled WGS sequence"/>
</dbReference>
<dbReference type="GO" id="GO:0060271">
    <property type="term" value="P:cilium assembly"/>
    <property type="evidence" value="ECO:0007669"/>
    <property type="project" value="TreeGrafter"/>
</dbReference>
<comment type="similarity">
    <text evidence="2">Belongs to the CLUAP1 family.</text>
</comment>
<evidence type="ECO:0000256" key="5">
    <source>
        <dbReference type="ARBA" id="ARBA00023069"/>
    </source>
</evidence>
<gene>
    <name evidence="7" type="ORF">NECAME_16174</name>
</gene>
<keyword evidence="6" id="KW-0966">Cell projection</keyword>
<evidence type="ECO:0000313" key="8">
    <source>
        <dbReference type="Proteomes" id="UP000053676"/>
    </source>
</evidence>
<dbReference type="KEGG" id="nai:NECAME_16174"/>
<feature type="non-terminal residue" evidence="7">
    <location>
        <position position="260"/>
    </location>
</feature>
<dbReference type="PANTHER" id="PTHR21547:SF0">
    <property type="entry name" value="CLUSTERIN-ASSOCIATED PROTEIN 1"/>
    <property type="match status" value="1"/>
</dbReference>
<name>W2TYI2_NECAM</name>
<evidence type="ECO:0000256" key="2">
    <source>
        <dbReference type="ARBA" id="ARBA00008340"/>
    </source>
</evidence>
<dbReference type="Pfam" id="PF10234">
    <property type="entry name" value="Cluap1"/>
    <property type="match status" value="1"/>
</dbReference>
<dbReference type="AlphaFoldDB" id="W2TYI2"/>
<dbReference type="GO" id="GO:0005815">
    <property type="term" value="C:microtubule organizing center"/>
    <property type="evidence" value="ECO:0007669"/>
    <property type="project" value="TreeGrafter"/>
</dbReference>
<evidence type="ECO:0000256" key="6">
    <source>
        <dbReference type="ARBA" id="ARBA00023273"/>
    </source>
</evidence>
<protein>
    <recommendedName>
        <fullName evidence="9">Clusterin-associated protein 1</fullName>
    </recommendedName>
</protein>
<keyword evidence="5" id="KW-0969">Cilium</keyword>
<evidence type="ECO:0000313" key="7">
    <source>
        <dbReference type="EMBL" id="ETN86724.1"/>
    </source>
</evidence>
<keyword evidence="3" id="KW-0970">Cilium biogenesis/degradation</keyword>
<organism evidence="7 8">
    <name type="scientific">Necator americanus</name>
    <name type="common">Human hookworm</name>
    <dbReference type="NCBI Taxonomy" id="51031"/>
    <lineage>
        <taxon>Eukaryota</taxon>
        <taxon>Metazoa</taxon>
        <taxon>Ecdysozoa</taxon>
        <taxon>Nematoda</taxon>
        <taxon>Chromadorea</taxon>
        <taxon>Rhabditida</taxon>
        <taxon>Rhabditina</taxon>
        <taxon>Rhabditomorpha</taxon>
        <taxon>Strongyloidea</taxon>
        <taxon>Ancylostomatidae</taxon>
        <taxon>Bunostominae</taxon>
        <taxon>Necator</taxon>
    </lineage>
</organism>
<evidence type="ECO:0000256" key="3">
    <source>
        <dbReference type="ARBA" id="ARBA00022794"/>
    </source>
</evidence>
<dbReference type="STRING" id="51031.W2TYI2"/>
<dbReference type="OrthoDB" id="438545at2759"/>
<dbReference type="OMA" id="HRYDAQI"/>
<keyword evidence="8" id="KW-1185">Reference proteome</keyword>
<reference evidence="8" key="1">
    <citation type="journal article" date="2014" name="Nat. Genet.">
        <title>Genome of the human hookworm Necator americanus.</title>
        <authorList>
            <person name="Tang Y.T."/>
            <person name="Gao X."/>
            <person name="Rosa B.A."/>
            <person name="Abubucker S."/>
            <person name="Hallsworth-Pepin K."/>
            <person name="Martin J."/>
            <person name="Tyagi R."/>
            <person name="Heizer E."/>
            <person name="Zhang X."/>
            <person name="Bhonagiri-Palsikar V."/>
            <person name="Minx P."/>
            <person name="Warren W.C."/>
            <person name="Wang Q."/>
            <person name="Zhan B."/>
            <person name="Hotez P.J."/>
            <person name="Sternberg P.W."/>
            <person name="Dougall A."/>
            <person name="Gaze S.T."/>
            <person name="Mulvenna J."/>
            <person name="Sotillo J."/>
            <person name="Ranganathan S."/>
            <person name="Rabelo E.M."/>
            <person name="Wilson R.K."/>
            <person name="Felgner P.L."/>
            <person name="Bethony J."/>
            <person name="Hawdon J.M."/>
            <person name="Gasser R.B."/>
            <person name="Loukas A."/>
            <person name="Mitreva M."/>
        </authorList>
    </citation>
    <scope>NUCLEOTIDE SEQUENCE [LARGE SCALE GENOMIC DNA]</scope>
</reference>
<evidence type="ECO:0008006" key="9">
    <source>
        <dbReference type="Google" id="ProtNLM"/>
    </source>
</evidence>
<sequence>MSYRELRNLCEMTRAIGYPRILSLENFRTPNFKLVAELLEWIVKRFDPSATISAEQTTTEQDRVLFVKQAVLLLLQNSRLRLNPRKLYQVQEIRLARQLSSQLPQTGAALHELLGKELYYRQQRNRATSRAIPLAEAEKTVQKSIEAIISDAGEIKNKLSNVANDEAALDEKIERRKREYEQMQKRYVKLQSFRPQYMDEYEKLEAKLKTLYEIYVFKFRNLAYLQQQQLEIERADRQKQAESERNMRQVVEKMRMDLTL</sequence>
<dbReference type="GO" id="GO:0030992">
    <property type="term" value="C:intraciliary transport particle B"/>
    <property type="evidence" value="ECO:0007669"/>
    <property type="project" value="TreeGrafter"/>
</dbReference>
<comment type="subcellular location">
    <subcellularLocation>
        <location evidence="1">Cell projection</location>
        <location evidence="1">Cilium</location>
    </subcellularLocation>
</comment>
<dbReference type="InterPro" id="IPR019366">
    <property type="entry name" value="Clusterin-associated_protein-1"/>
</dbReference>
<evidence type="ECO:0000256" key="4">
    <source>
        <dbReference type="ARBA" id="ARBA00023054"/>
    </source>
</evidence>
<evidence type="ECO:0000256" key="1">
    <source>
        <dbReference type="ARBA" id="ARBA00004138"/>
    </source>
</evidence>